<proteinExistence type="inferred from homology"/>
<evidence type="ECO:0000256" key="1">
    <source>
        <dbReference type="ARBA" id="ARBA00006525"/>
    </source>
</evidence>
<dbReference type="InterPro" id="IPR003488">
    <property type="entry name" value="DprA"/>
</dbReference>
<sequence length="312" mass="34225">MNISPIALKIWAVQQATNQIKSRASFHNTWKTADEFLSMMDDIPHIDEAVHSLSVAMDDMDWMDGAVCCFDADFPIVNTSAPNGDRPYLLFYKGDLSLLGDLNRNVAVIGYTTPTDEQVARESKIVEQLVHYNQHIVSGLAKGCDGIAHTVCMDCGGKTVAILPSPLNSIFPAAHRDMAERIVATGGLIITEYCDEPHSRHEAINRFVERDRLQALFAKAVILIASYEGRDGDSGSRHAMAKASKYGHMACAMYNALTDDNARDMKLNRSLLASNQARQLVVAKGKADTLAVTVEDIVQLVNPSLELADTLF</sequence>
<dbReference type="AlphaFoldDB" id="A0A480B6R5"/>
<keyword evidence="4" id="KW-1185">Reference proteome</keyword>
<dbReference type="EMBL" id="BJCR01000003">
    <property type="protein sequence ID" value="GCL68412.1"/>
    <property type="molecule type" value="Genomic_DNA"/>
</dbReference>
<comment type="similarity">
    <text evidence="1">Belongs to the DprA/Smf family.</text>
</comment>
<protein>
    <recommendedName>
        <fullName evidence="2">Smf/DprA SLOG domain-containing protein</fullName>
    </recommendedName>
</protein>
<dbReference type="Gene3D" id="3.40.50.450">
    <property type="match status" value="1"/>
</dbReference>
<organism evidence="3 4">
    <name type="scientific">Veillonella tobetsuensis</name>
    <dbReference type="NCBI Taxonomy" id="1110546"/>
    <lineage>
        <taxon>Bacteria</taxon>
        <taxon>Bacillati</taxon>
        <taxon>Bacillota</taxon>
        <taxon>Negativicutes</taxon>
        <taxon>Veillonellales</taxon>
        <taxon>Veillonellaceae</taxon>
        <taxon>Veillonella</taxon>
    </lineage>
</organism>
<evidence type="ECO:0000259" key="2">
    <source>
        <dbReference type="Pfam" id="PF02481"/>
    </source>
</evidence>
<reference evidence="3 4" key="1">
    <citation type="submission" date="2019-03" db="EMBL/GenBank/DDBJ databases">
        <title>Draft genome sequences of two Veillonella tobetsuensis clinical isolates from intraoperative bronchial fluids of elderly patients with pulmonary carcinoma.</title>
        <authorList>
            <person name="Akiyama T."/>
        </authorList>
    </citation>
    <scope>NUCLEOTIDE SEQUENCE [LARGE SCALE GENOMIC DNA]</scope>
    <source>
        <strain evidence="3 4">PAGU 1579</strain>
    </source>
</reference>
<dbReference type="InterPro" id="IPR057666">
    <property type="entry name" value="DrpA_SLOG"/>
</dbReference>
<name>A0A480B6R5_9FIRM</name>
<gene>
    <name evidence="3" type="ORF">PAGU1579_01810</name>
</gene>
<dbReference type="SUPFAM" id="SSF102405">
    <property type="entry name" value="MCP/YpsA-like"/>
    <property type="match status" value="1"/>
</dbReference>
<evidence type="ECO:0000313" key="4">
    <source>
        <dbReference type="Proteomes" id="UP000303581"/>
    </source>
</evidence>
<accession>A0A480B6R5</accession>
<dbReference type="PANTHER" id="PTHR43022">
    <property type="entry name" value="PROTEIN SMF"/>
    <property type="match status" value="1"/>
</dbReference>
<dbReference type="Pfam" id="PF02481">
    <property type="entry name" value="DNA_processg_A"/>
    <property type="match status" value="1"/>
</dbReference>
<evidence type="ECO:0000313" key="3">
    <source>
        <dbReference type="EMBL" id="GCL68412.1"/>
    </source>
</evidence>
<comment type="caution">
    <text evidence="3">The sequence shown here is derived from an EMBL/GenBank/DDBJ whole genome shotgun (WGS) entry which is preliminary data.</text>
</comment>
<dbReference type="Proteomes" id="UP000303581">
    <property type="component" value="Unassembled WGS sequence"/>
</dbReference>
<dbReference type="GO" id="GO:0009294">
    <property type="term" value="P:DNA-mediated transformation"/>
    <property type="evidence" value="ECO:0007669"/>
    <property type="project" value="InterPro"/>
</dbReference>
<feature type="domain" description="Smf/DprA SLOG" evidence="2">
    <location>
        <begin position="69"/>
        <end position="262"/>
    </location>
</feature>
<dbReference type="RefSeq" id="WP_137661496.1">
    <property type="nucleotide sequence ID" value="NZ_BJCR01000003.1"/>
</dbReference>
<dbReference type="PANTHER" id="PTHR43022:SF1">
    <property type="entry name" value="PROTEIN SMF"/>
    <property type="match status" value="1"/>
</dbReference>